<feature type="transmembrane region" description="Helical" evidence="6">
    <location>
        <begin position="286"/>
        <end position="312"/>
    </location>
</feature>
<evidence type="ECO:0000259" key="7">
    <source>
        <dbReference type="PROSITE" id="PS50850"/>
    </source>
</evidence>
<evidence type="ECO:0000313" key="9">
    <source>
        <dbReference type="Proteomes" id="UP001244011"/>
    </source>
</evidence>
<dbReference type="InterPro" id="IPR020846">
    <property type="entry name" value="MFS_dom"/>
</dbReference>
<evidence type="ECO:0000313" key="8">
    <source>
        <dbReference type="EMBL" id="KAK1761643.1"/>
    </source>
</evidence>
<sequence length="477" mass="51494">MATEGRKRLSVATRRVLEELGLASLYRSHVDVKLLCLQRFVRLFAYGASTLVLVSFLRELGISQRRIGLFMTLTLTGDVAISFVLALFADGVGRRAVLALGAALMIASGVVFAQFENYWVLLAAAVFGVISPSGREIGPFRAVEESTVAHLTTAGDRSDIYAWYSLLGNAGTAFGMITCGRVIHHLDEDLGWQLVDAYRMVFYGYAALGVAKITLALMLSSAVELEKPATEEQPAPTSTSNSEETAPLLAGETAESDASERDTAPKAANSRGRSLLSGISRESVRVMVSLCLLFALDSFASGLAPLSWITFFFRSRYNLGEGKLGPVFFTSSIISAASAIVASSLAKRFGNVKTMVFTHLPSAVFLALIPIPNDVHLSVMFLLLRACTQSMDVAPRSAFLAAIVQPQERTAIMGLVNVVSTASQSLGPLITGVLAEYNFFWVSFICAGSLKACYDLGLLALFKNHERDRARRRSTEA</sequence>
<evidence type="ECO:0000256" key="1">
    <source>
        <dbReference type="ARBA" id="ARBA00004141"/>
    </source>
</evidence>
<dbReference type="EMBL" id="MU839058">
    <property type="protein sequence ID" value="KAK1761643.1"/>
    <property type="molecule type" value="Genomic_DNA"/>
</dbReference>
<dbReference type="InterPro" id="IPR005829">
    <property type="entry name" value="Sugar_transporter_CS"/>
</dbReference>
<feature type="compositionally biased region" description="Polar residues" evidence="5">
    <location>
        <begin position="235"/>
        <end position="244"/>
    </location>
</feature>
<keyword evidence="2 6" id="KW-0812">Transmembrane</keyword>
<keyword evidence="3 6" id="KW-1133">Transmembrane helix</keyword>
<evidence type="ECO:0000256" key="6">
    <source>
        <dbReference type="SAM" id="Phobius"/>
    </source>
</evidence>
<feature type="transmembrane region" description="Helical" evidence="6">
    <location>
        <begin position="324"/>
        <end position="342"/>
    </location>
</feature>
<dbReference type="PROSITE" id="PS00216">
    <property type="entry name" value="SUGAR_TRANSPORT_1"/>
    <property type="match status" value="1"/>
</dbReference>
<name>A0AAJ0BQP3_9PEZI</name>
<dbReference type="RefSeq" id="XP_060277856.1">
    <property type="nucleotide sequence ID" value="XM_060423718.1"/>
</dbReference>
<dbReference type="Proteomes" id="UP001244011">
    <property type="component" value="Unassembled WGS sequence"/>
</dbReference>
<evidence type="ECO:0000256" key="5">
    <source>
        <dbReference type="SAM" id="MobiDB-lite"/>
    </source>
</evidence>
<dbReference type="Gene3D" id="1.20.1250.20">
    <property type="entry name" value="MFS general substrate transporter like domains"/>
    <property type="match status" value="1"/>
</dbReference>
<comment type="caution">
    <text evidence="8">The sequence shown here is derived from an EMBL/GenBank/DDBJ whole genome shotgun (WGS) entry which is preliminary data.</text>
</comment>
<keyword evidence="9" id="KW-1185">Reference proteome</keyword>
<dbReference type="PROSITE" id="PS50850">
    <property type="entry name" value="MFS"/>
    <property type="match status" value="1"/>
</dbReference>
<feature type="transmembrane region" description="Helical" evidence="6">
    <location>
        <begin position="67"/>
        <end position="89"/>
    </location>
</feature>
<dbReference type="Pfam" id="PF07690">
    <property type="entry name" value="MFS_1"/>
    <property type="match status" value="1"/>
</dbReference>
<dbReference type="InterPro" id="IPR036259">
    <property type="entry name" value="MFS_trans_sf"/>
</dbReference>
<gene>
    <name evidence="8" type="ORF">QBC33DRAFT_337546</name>
</gene>
<dbReference type="GeneID" id="85306905"/>
<reference evidence="8" key="1">
    <citation type="submission" date="2023-06" db="EMBL/GenBank/DDBJ databases">
        <title>Genome-scale phylogeny and comparative genomics of the fungal order Sordariales.</title>
        <authorList>
            <consortium name="Lawrence Berkeley National Laboratory"/>
            <person name="Hensen N."/>
            <person name="Bonometti L."/>
            <person name="Westerberg I."/>
            <person name="Brannstrom I.O."/>
            <person name="Guillou S."/>
            <person name="Cros-Aarteil S."/>
            <person name="Calhoun S."/>
            <person name="Haridas S."/>
            <person name="Kuo A."/>
            <person name="Mondo S."/>
            <person name="Pangilinan J."/>
            <person name="Riley R."/>
            <person name="Labutti K."/>
            <person name="Andreopoulos B."/>
            <person name="Lipzen A."/>
            <person name="Chen C."/>
            <person name="Yanf M."/>
            <person name="Daum C."/>
            <person name="Ng V."/>
            <person name="Clum A."/>
            <person name="Steindorff A."/>
            <person name="Ohm R."/>
            <person name="Martin F."/>
            <person name="Silar P."/>
            <person name="Natvig D."/>
            <person name="Lalanne C."/>
            <person name="Gautier V."/>
            <person name="Ament-Velasquez S.L."/>
            <person name="Kruys A."/>
            <person name="Hutchinson M.I."/>
            <person name="Powell A.J."/>
            <person name="Barry K."/>
            <person name="Miller A.N."/>
            <person name="Grigoriev I.V."/>
            <person name="Debuchy R."/>
            <person name="Gladieux P."/>
            <person name="Thoren M.H."/>
            <person name="Johannesson H."/>
        </authorList>
    </citation>
    <scope>NUCLEOTIDE SEQUENCE</scope>
    <source>
        <strain evidence="8">8032-3</strain>
    </source>
</reference>
<evidence type="ECO:0000256" key="2">
    <source>
        <dbReference type="ARBA" id="ARBA00022692"/>
    </source>
</evidence>
<organism evidence="8 9">
    <name type="scientific">Phialemonium atrogriseum</name>
    <dbReference type="NCBI Taxonomy" id="1093897"/>
    <lineage>
        <taxon>Eukaryota</taxon>
        <taxon>Fungi</taxon>
        <taxon>Dikarya</taxon>
        <taxon>Ascomycota</taxon>
        <taxon>Pezizomycotina</taxon>
        <taxon>Sordariomycetes</taxon>
        <taxon>Sordariomycetidae</taxon>
        <taxon>Cephalothecales</taxon>
        <taxon>Cephalothecaceae</taxon>
        <taxon>Phialemonium</taxon>
    </lineage>
</organism>
<dbReference type="PANTHER" id="PTHR23520:SF5">
    <property type="entry name" value="TRANSPORTER, PUTATIVE (AFU_ORTHOLOGUE AFUA_3G04000)-RELATED"/>
    <property type="match status" value="1"/>
</dbReference>
<accession>A0AAJ0BQP3</accession>
<dbReference type="GO" id="GO:0000329">
    <property type="term" value="C:fungal-type vacuole membrane"/>
    <property type="evidence" value="ECO:0007669"/>
    <property type="project" value="TreeGrafter"/>
</dbReference>
<dbReference type="GO" id="GO:0022857">
    <property type="term" value="F:transmembrane transporter activity"/>
    <property type="evidence" value="ECO:0007669"/>
    <property type="project" value="InterPro"/>
</dbReference>
<dbReference type="PANTHER" id="PTHR23520">
    <property type="entry name" value="TRANSPORTER, PUTATIVE (AFU_ORTHOLOGUE AFUA_3G04000)-RELATED"/>
    <property type="match status" value="1"/>
</dbReference>
<comment type="subcellular location">
    <subcellularLocation>
        <location evidence="1">Membrane</location>
        <topology evidence="1">Multi-pass membrane protein</topology>
    </subcellularLocation>
</comment>
<dbReference type="InterPro" id="IPR011701">
    <property type="entry name" value="MFS"/>
</dbReference>
<feature type="transmembrane region" description="Helical" evidence="6">
    <location>
        <begin position="439"/>
        <end position="462"/>
    </location>
</feature>
<evidence type="ECO:0000256" key="4">
    <source>
        <dbReference type="ARBA" id="ARBA00023136"/>
    </source>
</evidence>
<proteinExistence type="predicted"/>
<keyword evidence="4 6" id="KW-0472">Membrane</keyword>
<dbReference type="AlphaFoldDB" id="A0AAJ0BQP3"/>
<feature type="domain" description="Major facilitator superfamily (MFS) profile" evidence="7">
    <location>
        <begin position="31"/>
        <end position="466"/>
    </location>
</feature>
<feature type="region of interest" description="Disordered" evidence="5">
    <location>
        <begin position="228"/>
        <end position="269"/>
    </location>
</feature>
<feature type="transmembrane region" description="Helical" evidence="6">
    <location>
        <begin position="43"/>
        <end position="61"/>
    </location>
</feature>
<dbReference type="SUPFAM" id="SSF103473">
    <property type="entry name" value="MFS general substrate transporter"/>
    <property type="match status" value="1"/>
</dbReference>
<evidence type="ECO:0000256" key="3">
    <source>
        <dbReference type="ARBA" id="ARBA00022989"/>
    </source>
</evidence>
<feature type="transmembrane region" description="Helical" evidence="6">
    <location>
        <begin position="200"/>
        <end position="219"/>
    </location>
</feature>
<feature type="transmembrane region" description="Helical" evidence="6">
    <location>
        <begin position="96"/>
        <end position="115"/>
    </location>
</feature>
<protein>
    <submittedName>
        <fullName evidence="8">Major facilitator superfamily domain-containing protein</fullName>
    </submittedName>
</protein>